<protein>
    <submittedName>
        <fullName evidence="1">Gas vesicle protein</fullName>
    </submittedName>
</protein>
<dbReference type="RefSeq" id="WP_212786106.1">
    <property type="nucleotide sequence ID" value="NZ_AP019536.1"/>
</dbReference>
<dbReference type="Proteomes" id="UP001319121">
    <property type="component" value="Chromosome"/>
</dbReference>
<dbReference type="InterPro" id="IPR049644">
    <property type="entry name" value="GvpU-like"/>
</dbReference>
<reference evidence="1 2" key="1">
    <citation type="submission" date="2019-03" db="EMBL/GenBank/DDBJ databases">
        <title>Complete genome sequence of Ferrigenium kumadai strain An22, a microaerophilic iron-oxidizing bacterium isolated from a paddy field soil.</title>
        <authorList>
            <person name="Watanabe T."/>
            <person name="Asakawa S."/>
        </authorList>
    </citation>
    <scope>NUCLEOTIDE SEQUENCE [LARGE SCALE GENOMIC DNA]</scope>
    <source>
        <strain evidence="1 2">An22</strain>
    </source>
</reference>
<dbReference type="NCBIfam" id="NF041667">
    <property type="entry name" value="GvpU"/>
    <property type="match status" value="1"/>
</dbReference>
<evidence type="ECO:0000313" key="1">
    <source>
        <dbReference type="EMBL" id="BBI98466.1"/>
    </source>
</evidence>
<keyword evidence="2" id="KW-1185">Reference proteome</keyword>
<proteinExistence type="predicted"/>
<dbReference type="EMBL" id="AP019536">
    <property type="protein sequence ID" value="BBI98466.1"/>
    <property type="molecule type" value="Genomic_DNA"/>
</dbReference>
<dbReference type="AlphaFoldDB" id="A0AAN1VZF7"/>
<dbReference type="KEGG" id="fku:FGKAn22_01590"/>
<organism evidence="1 2">
    <name type="scientific">Ferrigenium kumadai</name>
    <dbReference type="NCBI Taxonomy" id="1682490"/>
    <lineage>
        <taxon>Bacteria</taxon>
        <taxon>Pseudomonadati</taxon>
        <taxon>Pseudomonadota</taxon>
        <taxon>Betaproteobacteria</taxon>
        <taxon>Nitrosomonadales</taxon>
        <taxon>Gallionellaceae</taxon>
        <taxon>Ferrigenium</taxon>
    </lineage>
</organism>
<gene>
    <name evidence="1" type="ORF">FGKAn22_01590</name>
</gene>
<evidence type="ECO:0000313" key="2">
    <source>
        <dbReference type="Proteomes" id="UP001319121"/>
    </source>
</evidence>
<accession>A0AAN1VZF7</accession>
<name>A0AAN1VZF7_9PROT</name>
<sequence length="144" mass="15459">MTEETTSAELTPFAVPHDWFLQSLVNMANDGIEIGVTLQVSGLLVSGVLAGGKSYFEGFAEDFSSGLNDPEAAESVRGSFAKYGEIYKKEGDDAPPLPQYIHLKNARFFNTSGNPIPGNKGVWWRGRISEVAGFTLGSLGQVEG</sequence>